<dbReference type="Proteomes" id="UP000278149">
    <property type="component" value="Unassembled WGS sequence"/>
</dbReference>
<feature type="transmembrane region" description="Helical" evidence="1">
    <location>
        <begin position="59"/>
        <end position="84"/>
    </location>
</feature>
<evidence type="ECO:0000313" key="3">
    <source>
        <dbReference type="Proteomes" id="UP000278149"/>
    </source>
</evidence>
<evidence type="ECO:0000313" key="2">
    <source>
        <dbReference type="EMBL" id="RSN67923.1"/>
    </source>
</evidence>
<keyword evidence="1" id="KW-0812">Transmembrane</keyword>
<dbReference type="AlphaFoldDB" id="A0A429G2A1"/>
<gene>
    <name evidence="2" type="ORF">D9Q81_07270</name>
</gene>
<protein>
    <submittedName>
        <fullName evidence="2">Uncharacterized protein</fullName>
    </submittedName>
</protein>
<dbReference type="EMBL" id="RCOR01000038">
    <property type="protein sequence ID" value="RSN67923.1"/>
    <property type="molecule type" value="Genomic_DNA"/>
</dbReference>
<organism evidence="2 3">
    <name type="scientific">Candidatus Korarchaeum cryptofilum</name>
    <dbReference type="NCBI Taxonomy" id="498846"/>
    <lineage>
        <taxon>Archaea</taxon>
        <taxon>Thermoproteota</taxon>
        <taxon>Candidatus Korarchaeia</taxon>
        <taxon>Candidatus Korarchaeales</taxon>
        <taxon>Candidatus Korarchaeaceae</taxon>
        <taxon>Candidatus Korarchaeum</taxon>
    </lineage>
</organism>
<accession>A0A429G2A1</accession>
<dbReference type="RefSeq" id="WP_125742378.1">
    <property type="nucleotide sequence ID" value="NZ_RCOR01000038.1"/>
</dbReference>
<keyword evidence="1" id="KW-0472">Membrane</keyword>
<keyword evidence="1" id="KW-1133">Transmembrane helix</keyword>
<feature type="transmembrane region" description="Helical" evidence="1">
    <location>
        <begin position="96"/>
        <end position="116"/>
    </location>
</feature>
<name>A0A429G2A1_9CREN</name>
<evidence type="ECO:0000256" key="1">
    <source>
        <dbReference type="SAM" id="Phobius"/>
    </source>
</evidence>
<sequence>MIDIKINFFGIVASLLLFYIVLSNKPWWILRGGEGIFYAAVSPFNVTIEILGKPVIVPIIFYLNLTATLSMLLAASTMLLGSFLVEKEWSRPMIGFKGLMLPILFLVGLIISLEFVKNMGIAVPLMGEFVLRYEIPIGQGIITETPSVAMLTSDYWIALLAGIISVLAWFFQRRS</sequence>
<comment type="caution">
    <text evidence="2">The sequence shown here is derived from an EMBL/GenBank/DDBJ whole genome shotgun (WGS) entry which is preliminary data.</text>
</comment>
<proteinExistence type="predicted"/>
<feature type="transmembrane region" description="Helical" evidence="1">
    <location>
        <begin position="6"/>
        <end position="23"/>
    </location>
</feature>
<feature type="transmembrane region" description="Helical" evidence="1">
    <location>
        <begin position="155"/>
        <end position="171"/>
    </location>
</feature>
<reference evidence="2 3" key="1">
    <citation type="submission" date="2018-10" db="EMBL/GenBank/DDBJ databases">
        <title>Co-occurring genomic capacity for anaerobic methane metabolism and dissimilatory sulfite reduction discovered in the Korarchaeota.</title>
        <authorList>
            <person name="Mckay L.J."/>
            <person name="Dlakic M."/>
            <person name="Fields M.W."/>
            <person name="Delmont T.O."/>
            <person name="Eren A.M."/>
            <person name="Jay Z.J."/>
            <person name="Klingelsmith K.B."/>
            <person name="Rusch D.B."/>
            <person name="Inskeep W.P."/>
        </authorList>
    </citation>
    <scope>NUCLEOTIDE SEQUENCE [LARGE SCALE GENOMIC DNA]</scope>
    <source>
        <strain evidence="2 3">WS</strain>
    </source>
</reference>